<reference evidence="2" key="1">
    <citation type="journal article" date="2020" name="Nature">
        <title>Giant virus diversity and host interactions through global metagenomics.</title>
        <authorList>
            <person name="Schulz F."/>
            <person name="Roux S."/>
            <person name="Paez-Espino D."/>
            <person name="Jungbluth S."/>
            <person name="Walsh D.A."/>
            <person name="Denef V.J."/>
            <person name="McMahon K.D."/>
            <person name="Konstantinidis K.T."/>
            <person name="Eloe-Fadrosh E.A."/>
            <person name="Kyrpides N.C."/>
            <person name="Woyke T."/>
        </authorList>
    </citation>
    <scope>NUCLEOTIDE SEQUENCE</scope>
    <source>
        <strain evidence="2">GVMAG-M-3300023174-176</strain>
    </source>
</reference>
<dbReference type="AlphaFoldDB" id="A0A6C0DH69"/>
<evidence type="ECO:0008006" key="3">
    <source>
        <dbReference type="Google" id="ProtNLM"/>
    </source>
</evidence>
<protein>
    <recommendedName>
        <fullName evidence="3">Phosphoglycerate mutase family protein</fullName>
    </recommendedName>
</protein>
<organism evidence="2">
    <name type="scientific">viral metagenome</name>
    <dbReference type="NCBI Taxonomy" id="1070528"/>
    <lineage>
        <taxon>unclassified sequences</taxon>
        <taxon>metagenomes</taxon>
        <taxon>organismal metagenomes</taxon>
    </lineage>
</organism>
<evidence type="ECO:0000313" key="2">
    <source>
        <dbReference type="EMBL" id="QHT15877.1"/>
    </source>
</evidence>
<accession>A0A6C0DH69</accession>
<feature type="region of interest" description="Disordered" evidence="1">
    <location>
        <begin position="267"/>
        <end position="287"/>
    </location>
</feature>
<name>A0A6C0DH69_9ZZZZ</name>
<sequence>MKTQEYGLFSSHIRTQYTDPELTTIGRQAAIQYGYLLNTTGFDFKKMIIGSSELIRAQQTAYLMTQPDKFYIVPYVSEIAGVDPQKVADQENLAFSFEKQTEVLNKNMCGQGSDIARVRNIQYFEPYVNKYATFPNIDNFKQWLFNSYEFLGKERKLRNPDMFLVTHSGFIKKLYKYIKGIKLSSDDVKNYSVHAINVEVRDKVYFTDIQEIDYSVNTRIDFKQQCEVDTCRKPIGCSKKVEDPEQRCYVRRQEDIMIADPMGVVGGKRRKSVRKTKRVAKRTRHRR</sequence>
<proteinExistence type="predicted"/>
<dbReference type="SUPFAM" id="SSF53254">
    <property type="entry name" value="Phosphoglycerate mutase-like"/>
    <property type="match status" value="1"/>
</dbReference>
<dbReference type="EMBL" id="MN739613">
    <property type="protein sequence ID" value="QHT15877.1"/>
    <property type="molecule type" value="Genomic_DNA"/>
</dbReference>
<evidence type="ECO:0000256" key="1">
    <source>
        <dbReference type="SAM" id="MobiDB-lite"/>
    </source>
</evidence>
<dbReference type="InterPro" id="IPR029033">
    <property type="entry name" value="His_PPase_superfam"/>
</dbReference>
<dbReference type="Gene3D" id="3.40.50.1240">
    <property type="entry name" value="Phosphoglycerate mutase-like"/>
    <property type="match status" value="1"/>
</dbReference>